<keyword evidence="3" id="KW-1185">Reference proteome</keyword>
<dbReference type="EMBL" id="LT629750">
    <property type="protein sequence ID" value="SDT14756.1"/>
    <property type="molecule type" value="Genomic_DNA"/>
</dbReference>
<dbReference type="RefSeq" id="WP_146688908.1">
    <property type="nucleotide sequence ID" value="NZ_LT629750.1"/>
</dbReference>
<accession>A0A1H1Y197</accession>
<sequence>MSKIASILAGCVVASMFSLDAQAVPGSPARTRVLVSEVAASEVTLVGGFCEAGFHRSRSRGGCVPNGVTYAGPQTFGLPYVEPPVVRLPYVEGPVARLPYEELPVRVPYAELPVVRLPYAELPPVRLPYVDPPVVRVPYVELPPVRLPY</sequence>
<proteinExistence type="predicted"/>
<gene>
    <name evidence="2" type="ORF">SAMN05444158_4568</name>
</gene>
<dbReference type="Proteomes" id="UP000243904">
    <property type="component" value="Chromosome I"/>
</dbReference>
<feature type="signal peptide" evidence="1">
    <location>
        <begin position="1"/>
        <end position="23"/>
    </location>
</feature>
<dbReference type="AlphaFoldDB" id="A0A1H1Y197"/>
<name>A0A1H1Y197_9BRAD</name>
<feature type="chain" id="PRO_5009266087" evidence="1">
    <location>
        <begin position="24"/>
        <end position="149"/>
    </location>
</feature>
<evidence type="ECO:0000313" key="2">
    <source>
        <dbReference type="EMBL" id="SDT14756.1"/>
    </source>
</evidence>
<evidence type="ECO:0000313" key="3">
    <source>
        <dbReference type="Proteomes" id="UP000243904"/>
    </source>
</evidence>
<evidence type="ECO:0000256" key="1">
    <source>
        <dbReference type="SAM" id="SignalP"/>
    </source>
</evidence>
<protein>
    <submittedName>
        <fullName evidence="2">Uncharacterized protein</fullName>
    </submittedName>
</protein>
<organism evidence="2 3">
    <name type="scientific">Bradyrhizobium canariense</name>
    <dbReference type="NCBI Taxonomy" id="255045"/>
    <lineage>
        <taxon>Bacteria</taxon>
        <taxon>Pseudomonadati</taxon>
        <taxon>Pseudomonadota</taxon>
        <taxon>Alphaproteobacteria</taxon>
        <taxon>Hyphomicrobiales</taxon>
        <taxon>Nitrobacteraceae</taxon>
        <taxon>Bradyrhizobium</taxon>
    </lineage>
</organism>
<reference evidence="3" key="1">
    <citation type="submission" date="2016-10" db="EMBL/GenBank/DDBJ databases">
        <authorList>
            <person name="Varghese N."/>
            <person name="Submissions S."/>
        </authorList>
    </citation>
    <scope>NUCLEOTIDE SEQUENCE [LARGE SCALE GENOMIC DNA]</scope>
    <source>
        <strain evidence="3">GAS369</strain>
    </source>
</reference>
<keyword evidence="1" id="KW-0732">Signal</keyword>